<dbReference type="AlphaFoldDB" id="A0A8I2YYZ1"/>
<dbReference type="EMBL" id="JAGFBS010000002">
    <property type="protein sequence ID" value="KAG6380534.1"/>
    <property type="molecule type" value="Genomic_DNA"/>
</dbReference>
<feature type="transmembrane region" description="Helical" evidence="1">
    <location>
        <begin position="48"/>
        <end position="73"/>
    </location>
</feature>
<reference evidence="3" key="1">
    <citation type="submission" date="2021-03" db="EMBL/GenBank/DDBJ databases">
        <title>Evolutionary innovations through gain and loss of genes in the ectomycorrhizal Boletales.</title>
        <authorList>
            <person name="Wu G."/>
            <person name="Miyauchi S."/>
            <person name="Morin E."/>
            <person name="Yang Z.-L."/>
            <person name="Xu J."/>
            <person name="Martin F.M."/>
        </authorList>
    </citation>
    <scope>NUCLEOTIDE SEQUENCE</scope>
    <source>
        <strain evidence="3">BR01</strain>
    </source>
</reference>
<dbReference type="OrthoDB" id="3206554at2759"/>
<gene>
    <name evidence="3" type="ORF">JVT61DRAFT_4893</name>
</gene>
<feature type="transmembrane region" description="Helical" evidence="1">
    <location>
        <begin position="85"/>
        <end position="107"/>
    </location>
</feature>
<evidence type="ECO:0000313" key="4">
    <source>
        <dbReference type="Proteomes" id="UP000683000"/>
    </source>
</evidence>
<evidence type="ECO:0000313" key="3">
    <source>
        <dbReference type="EMBL" id="KAG6380534.1"/>
    </source>
</evidence>
<comment type="caution">
    <text evidence="3">The sequence shown here is derived from an EMBL/GenBank/DDBJ whole genome shotgun (WGS) entry which is preliminary data.</text>
</comment>
<keyword evidence="4" id="KW-1185">Reference proteome</keyword>
<dbReference type="Proteomes" id="UP000683000">
    <property type="component" value="Unassembled WGS sequence"/>
</dbReference>
<protein>
    <recommendedName>
        <fullName evidence="2">DUF6534 domain-containing protein</fullName>
    </recommendedName>
</protein>
<evidence type="ECO:0000256" key="1">
    <source>
        <dbReference type="SAM" id="Phobius"/>
    </source>
</evidence>
<keyword evidence="1" id="KW-0812">Transmembrane</keyword>
<accession>A0A8I2YYZ1</accession>
<dbReference type="Pfam" id="PF20152">
    <property type="entry name" value="DUF6534"/>
    <property type="match status" value="1"/>
</dbReference>
<proteinExistence type="predicted"/>
<name>A0A8I2YYZ1_9AGAM</name>
<dbReference type="PANTHER" id="PTHR40465:SF1">
    <property type="entry name" value="DUF6534 DOMAIN-CONTAINING PROTEIN"/>
    <property type="match status" value="1"/>
</dbReference>
<feature type="transmembrane region" description="Helical" evidence="1">
    <location>
        <begin position="198"/>
        <end position="227"/>
    </location>
</feature>
<feature type="transmembrane region" description="Helical" evidence="1">
    <location>
        <begin position="233"/>
        <end position="252"/>
    </location>
</feature>
<sequence length="332" mass="37086">MTSVVQVDTTFGALLLGGFSAAALSGVVVVQTLLYIKLFPRDSARIKSIVGAVWTLDTTHSLLVYASIWIYLITNYGDVTKIDTIPIPLALTVITTAILTFIVHCFFSHRIHKLSRQQWRITALILVLAFFRLCCATVTTVEMIHKKTFTAFKAEFRWVFTLGLAMSCLVDILVTGFLTHSLQTLQNDKRASTSLDRVIGAVVLYTFETNLLTSAATIVSMICWLTMPDNLVFMGLHFFISKLYANSLLATLNTRKHLQHQRQRGASADFPAGFPRFSSIPRRTTGKFSTRNEHPTATKLEITVEKTVEFGADEPSSSENLKRVSIIEPQFK</sequence>
<keyword evidence="1" id="KW-0472">Membrane</keyword>
<keyword evidence="1" id="KW-1133">Transmembrane helix</keyword>
<organism evidence="3 4">
    <name type="scientific">Boletus reticuloceps</name>
    <dbReference type="NCBI Taxonomy" id="495285"/>
    <lineage>
        <taxon>Eukaryota</taxon>
        <taxon>Fungi</taxon>
        <taxon>Dikarya</taxon>
        <taxon>Basidiomycota</taxon>
        <taxon>Agaricomycotina</taxon>
        <taxon>Agaricomycetes</taxon>
        <taxon>Agaricomycetidae</taxon>
        <taxon>Boletales</taxon>
        <taxon>Boletineae</taxon>
        <taxon>Boletaceae</taxon>
        <taxon>Boletoideae</taxon>
        <taxon>Boletus</taxon>
    </lineage>
</organism>
<dbReference type="PANTHER" id="PTHR40465">
    <property type="entry name" value="CHROMOSOME 1, WHOLE GENOME SHOTGUN SEQUENCE"/>
    <property type="match status" value="1"/>
</dbReference>
<feature type="transmembrane region" description="Helical" evidence="1">
    <location>
        <begin position="12"/>
        <end position="36"/>
    </location>
</feature>
<dbReference type="InterPro" id="IPR045339">
    <property type="entry name" value="DUF6534"/>
</dbReference>
<evidence type="ECO:0000259" key="2">
    <source>
        <dbReference type="Pfam" id="PF20152"/>
    </source>
</evidence>
<feature type="domain" description="DUF6534" evidence="2">
    <location>
        <begin position="167"/>
        <end position="257"/>
    </location>
</feature>
<feature type="transmembrane region" description="Helical" evidence="1">
    <location>
        <begin position="156"/>
        <end position="178"/>
    </location>
</feature>
<feature type="transmembrane region" description="Helical" evidence="1">
    <location>
        <begin position="119"/>
        <end position="144"/>
    </location>
</feature>